<dbReference type="Pfam" id="PF22936">
    <property type="entry name" value="Pol_BBD"/>
    <property type="match status" value="1"/>
</dbReference>
<feature type="domain" description="Retrovirus-related Pol polyprotein from transposon TNT 1-94-like beta-barrel" evidence="1">
    <location>
        <begin position="15"/>
        <end position="83"/>
    </location>
</feature>
<dbReference type="Gramene" id="AUR62042773-RA">
    <property type="protein sequence ID" value="AUR62042773-RA:cds"/>
    <property type="gene ID" value="AUR62042773"/>
</dbReference>
<dbReference type="PANTHER" id="PTHR11439">
    <property type="entry name" value="GAG-POL-RELATED RETROTRANSPOSON"/>
    <property type="match status" value="1"/>
</dbReference>
<protein>
    <recommendedName>
        <fullName evidence="1">Retrovirus-related Pol polyprotein from transposon TNT 1-94-like beta-barrel domain-containing protein</fullName>
    </recommendedName>
</protein>
<dbReference type="Proteomes" id="UP000596660">
    <property type="component" value="Unplaced"/>
</dbReference>
<reference evidence="2" key="1">
    <citation type="journal article" date="2017" name="Nature">
        <title>The genome of Chenopodium quinoa.</title>
        <authorList>
            <person name="Jarvis D.E."/>
            <person name="Ho Y.S."/>
            <person name="Lightfoot D.J."/>
            <person name="Schmoeckel S.M."/>
            <person name="Li B."/>
            <person name="Borm T.J.A."/>
            <person name="Ohyanagi H."/>
            <person name="Mineta K."/>
            <person name="Michell C.T."/>
            <person name="Saber N."/>
            <person name="Kharbatia N.M."/>
            <person name="Rupper R.R."/>
            <person name="Sharp A.R."/>
            <person name="Dally N."/>
            <person name="Boughton B.A."/>
            <person name="Woo Y.H."/>
            <person name="Gao G."/>
            <person name="Schijlen E.G.W.M."/>
            <person name="Guo X."/>
            <person name="Momin A.A."/>
            <person name="Negrao S."/>
            <person name="Al-Babili S."/>
            <person name="Gehring C."/>
            <person name="Roessner U."/>
            <person name="Jung C."/>
            <person name="Murphy K."/>
            <person name="Arold S.T."/>
            <person name="Gojobori T."/>
            <person name="van der Linden C.G."/>
            <person name="van Loo E.N."/>
            <person name="Jellen E.N."/>
            <person name="Maughan P.J."/>
            <person name="Tester M."/>
        </authorList>
    </citation>
    <scope>NUCLEOTIDE SEQUENCE [LARGE SCALE GENOMIC DNA]</scope>
    <source>
        <strain evidence="2">cv. PI 614886</strain>
    </source>
</reference>
<accession>A0A803N9Y9</accession>
<name>A0A803N9Y9_CHEQI</name>
<dbReference type="AlphaFoldDB" id="A0A803N9Y9"/>
<evidence type="ECO:0000313" key="3">
    <source>
        <dbReference type="Proteomes" id="UP000596660"/>
    </source>
</evidence>
<dbReference type="CDD" id="cd09272">
    <property type="entry name" value="RNase_HI_RT_Ty1"/>
    <property type="match status" value="1"/>
</dbReference>
<sequence>MVSSFNATASLNEEWIIDSSASDHMTSCLRLLTNPRECQEHPKINLPTGTARVSHTGMVELPNSLYLKNVLVSPNFKHNLLYLLYCRIIEQFMHPPTSTHLQAVKRLLKYSASLTSHCILLASSSTTQLIAYCDSDWAICPSTQRSTTGYYILLRNSPISWKAKKQFQVARSSAEAEYKAMQLMK</sequence>
<dbReference type="EnsemblPlants" id="AUR62042773-RA">
    <property type="protein sequence ID" value="AUR62042773-RA:cds"/>
    <property type="gene ID" value="AUR62042773"/>
</dbReference>
<keyword evidence="3" id="KW-1185">Reference proteome</keyword>
<evidence type="ECO:0000313" key="2">
    <source>
        <dbReference type="EnsemblPlants" id="AUR62042773-RA:cds"/>
    </source>
</evidence>
<evidence type="ECO:0000259" key="1">
    <source>
        <dbReference type="Pfam" id="PF22936"/>
    </source>
</evidence>
<organism evidence="2 3">
    <name type="scientific">Chenopodium quinoa</name>
    <name type="common">Quinoa</name>
    <dbReference type="NCBI Taxonomy" id="63459"/>
    <lineage>
        <taxon>Eukaryota</taxon>
        <taxon>Viridiplantae</taxon>
        <taxon>Streptophyta</taxon>
        <taxon>Embryophyta</taxon>
        <taxon>Tracheophyta</taxon>
        <taxon>Spermatophyta</taxon>
        <taxon>Magnoliopsida</taxon>
        <taxon>eudicotyledons</taxon>
        <taxon>Gunneridae</taxon>
        <taxon>Pentapetalae</taxon>
        <taxon>Caryophyllales</taxon>
        <taxon>Chenopodiaceae</taxon>
        <taxon>Chenopodioideae</taxon>
        <taxon>Atripliceae</taxon>
        <taxon>Chenopodium</taxon>
    </lineage>
</organism>
<dbReference type="InterPro" id="IPR054722">
    <property type="entry name" value="PolX-like_BBD"/>
</dbReference>
<dbReference type="OMA" id="YLLYCRI"/>
<dbReference type="PANTHER" id="PTHR11439:SF498">
    <property type="entry name" value="DNAK FAMILY PROTEIN"/>
    <property type="match status" value="1"/>
</dbReference>
<proteinExistence type="predicted"/>
<reference evidence="2" key="2">
    <citation type="submission" date="2021-03" db="UniProtKB">
        <authorList>
            <consortium name="EnsemblPlants"/>
        </authorList>
    </citation>
    <scope>IDENTIFICATION</scope>
</reference>